<evidence type="ECO:0000313" key="3">
    <source>
        <dbReference type="Proteomes" id="UP000069902"/>
    </source>
</evidence>
<sequence>MLGFIFFEFKQYILKRYDYAMWERVTEQVHVSSQKTYKNNESYSDDELLGMIGILANETNQAINEVEEDLGVFLAPFLIRITSHMIDPNWGLLELLLHTQGVIHARLAKSIAASTTPFLDISQTGSSEVTIIYRSPRRMCSLAKGLLKGMSALYHSPISIEEPSCMHRDDSQCMLKVVIESPSSISRNQA</sequence>
<dbReference type="STRING" id="389348.PNK_0643"/>
<reference evidence="3" key="1">
    <citation type="submission" date="2015-09" db="EMBL/GenBank/DDBJ databases">
        <authorList>
            <person name="Bertelli C."/>
        </authorList>
    </citation>
    <scope>NUCLEOTIDE SEQUENCE [LARGE SCALE GENOMIC DNA]</scope>
    <source>
        <strain evidence="3">KNic</strain>
    </source>
</reference>
<dbReference type="InterPro" id="IPR011644">
    <property type="entry name" value="Heme_NO-bd"/>
</dbReference>
<proteinExistence type="predicted"/>
<dbReference type="InterPro" id="IPR024096">
    <property type="entry name" value="NO_sig/Golgi_transp_ligand-bd"/>
</dbReference>
<dbReference type="AlphaFoldDB" id="A0A0U5JA26"/>
<name>A0A0U5JA26_9BACT</name>
<dbReference type="Gene3D" id="3.90.1520.10">
    <property type="entry name" value="H-NOX domain"/>
    <property type="match status" value="1"/>
</dbReference>
<organism evidence="2 3">
    <name type="scientific">Candidatus Protochlamydia naegleriophila</name>
    <dbReference type="NCBI Taxonomy" id="389348"/>
    <lineage>
        <taxon>Bacteria</taxon>
        <taxon>Pseudomonadati</taxon>
        <taxon>Chlamydiota</taxon>
        <taxon>Chlamydiia</taxon>
        <taxon>Parachlamydiales</taxon>
        <taxon>Parachlamydiaceae</taxon>
        <taxon>Candidatus Protochlamydia</taxon>
    </lineage>
</organism>
<dbReference type="Proteomes" id="UP000069902">
    <property type="component" value="Chromosome cPNK"/>
</dbReference>
<dbReference type="KEGG" id="pnl:PNK_0643"/>
<dbReference type="SUPFAM" id="SSF111126">
    <property type="entry name" value="Ligand-binding domain in the NO signalling and Golgi transport"/>
    <property type="match status" value="1"/>
</dbReference>
<dbReference type="Pfam" id="PF07700">
    <property type="entry name" value="HNOB"/>
    <property type="match status" value="1"/>
</dbReference>
<dbReference type="InParanoid" id="A0A0U5JA26"/>
<protein>
    <submittedName>
        <fullName evidence="2">HNOB-domain containing protein</fullName>
    </submittedName>
</protein>
<dbReference type="GO" id="GO:0020037">
    <property type="term" value="F:heme binding"/>
    <property type="evidence" value="ECO:0007669"/>
    <property type="project" value="InterPro"/>
</dbReference>
<gene>
    <name evidence="2" type="ORF">PNK_0643</name>
</gene>
<evidence type="ECO:0000259" key="1">
    <source>
        <dbReference type="Pfam" id="PF07700"/>
    </source>
</evidence>
<keyword evidence="3" id="KW-1185">Reference proteome</keyword>
<dbReference type="RefSeq" id="WP_059060259.1">
    <property type="nucleotide sequence ID" value="NZ_LN879502.1"/>
</dbReference>
<accession>A0A0U5JA26</accession>
<dbReference type="PATRIC" id="fig|389348.3.peg.704"/>
<dbReference type="InterPro" id="IPR038158">
    <property type="entry name" value="H-NOX_domain_sf"/>
</dbReference>
<evidence type="ECO:0000313" key="2">
    <source>
        <dbReference type="EMBL" id="CUI16270.1"/>
    </source>
</evidence>
<feature type="domain" description="Heme NO-binding" evidence="1">
    <location>
        <begin position="3"/>
        <end position="161"/>
    </location>
</feature>
<dbReference type="EMBL" id="LN879502">
    <property type="protein sequence ID" value="CUI16270.1"/>
    <property type="molecule type" value="Genomic_DNA"/>
</dbReference>